<dbReference type="InterPro" id="IPR036565">
    <property type="entry name" value="Mur-like_cat_sf"/>
</dbReference>
<dbReference type="OrthoDB" id="5212574at2759"/>
<dbReference type="STRING" id="1036808.A0A0C2ZP55"/>
<dbReference type="GO" id="GO:0005524">
    <property type="term" value="F:ATP binding"/>
    <property type="evidence" value="ECO:0007669"/>
    <property type="project" value="UniProtKB-KW"/>
</dbReference>
<dbReference type="FunCoup" id="A0A0C2ZP55">
    <property type="interactions" value="189"/>
</dbReference>
<dbReference type="EMBL" id="KN822035">
    <property type="protein sequence ID" value="KIM63348.1"/>
    <property type="molecule type" value="Genomic_DNA"/>
</dbReference>
<evidence type="ECO:0000256" key="6">
    <source>
        <dbReference type="ARBA" id="ARBA00022842"/>
    </source>
</evidence>
<dbReference type="PROSITE" id="PS01012">
    <property type="entry name" value="FOLYLPOLYGLU_SYNT_2"/>
    <property type="match status" value="1"/>
</dbReference>
<dbReference type="UniPathway" id="UPA00850"/>
<dbReference type="GO" id="GO:0046872">
    <property type="term" value="F:metal ion binding"/>
    <property type="evidence" value="ECO:0007669"/>
    <property type="project" value="UniProtKB-KW"/>
</dbReference>
<evidence type="ECO:0000256" key="5">
    <source>
        <dbReference type="ARBA" id="ARBA00022840"/>
    </source>
</evidence>
<evidence type="ECO:0000256" key="3">
    <source>
        <dbReference type="ARBA" id="ARBA00022723"/>
    </source>
</evidence>
<dbReference type="SUPFAM" id="SSF53244">
    <property type="entry name" value="MurD-like peptide ligases, peptide-binding domain"/>
    <property type="match status" value="1"/>
</dbReference>
<dbReference type="InterPro" id="IPR036615">
    <property type="entry name" value="Mur_ligase_C_dom_sf"/>
</dbReference>
<dbReference type="HOGENOM" id="CLU_015869_2_0_1"/>
<reference evidence="7 8" key="1">
    <citation type="submission" date="2014-04" db="EMBL/GenBank/DDBJ databases">
        <authorList>
            <consortium name="DOE Joint Genome Institute"/>
            <person name="Kuo A."/>
            <person name="Kohler A."/>
            <person name="Nagy L.G."/>
            <person name="Floudas D."/>
            <person name="Copeland A."/>
            <person name="Barry K.W."/>
            <person name="Cichocki N."/>
            <person name="Veneault-Fourrey C."/>
            <person name="LaButti K."/>
            <person name="Lindquist E.A."/>
            <person name="Lipzen A."/>
            <person name="Lundell T."/>
            <person name="Morin E."/>
            <person name="Murat C."/>
            <person name="Sun H."/>
            <person name="Tunlid A."/>
            <person name="Henrissat B."/>
            <person name="Grigoriev I.V."/>
            <person name="Hibbett D.S."/>
            <person name="Martin F."/>
            <person name="Nordberg H.P."/>
            <person name="Cantor M.N."/>
            <person name="Hua S.X."/>
        </authorList>
    </citation>
    <scope>NUCLEOTIDE SEQUENCE [LARGE SCALE GENOMIC DNA]</scope>
    <source>
        <strain evidence="7 8">Foug A</strain>
    </source>
</reference>
<dbReference type="GO" id="GO:0008841">
    <property type="term" value="F:dihydrofolate synthase activity"/>
    <property type="evidence" value="ECO:0007669"/>
    <property type="project" value="TreeGrafter"/>
</dbReference>
<keyword evidence="5" id="KW-0067">ATP-binding</keyword>
<dbReference type="InterPro" id="IPR001645">
    <property type="entry name" value="Folylpolyglutamate_synth"/>
</dbReference>
<keyword evidence="3" id="KW-0479">Metal-binding</keyword>
<dbReference type="PANTHER" id="PTHR11136">
    <property type="entry name" value="FOLYLPOLYGLUTAMATE SYNTHASE-RELATED"/>
    <property type="match status" value="1"/>
</dbReference>
<name>A0A0C2ZP55_9AGAM</name>
<evidence type="ECO:0000256" key="2">
    <source>
        <dbReference type="ARBA" id="ARBA00022598"/>
    </source>
</evidence>
<evidence type="ECO:0000256" key="1">
    <source>
        <dbReference type="ARBA" id="ARBA00008276"/>
    </source>
</evidence>
<sequence>MSIDLTLERIGQLANQFSYTRPTIHVAGTNGKGSVTSILTSILRASGLKIGRLNSPHLVSIYDCITINDEPVTPELYHSCRAQVERADRECNSGASNFELLTVTAFVVFEKANVDIAVIEVGMGGRLDATNILPDRCILVSALTSVDLDHQAFLGDTVDLIAQEKAAIARSGKPFVLGPQKRSSVTSTVEGVVLRHGGVVIPGIPVHPWAVETGPSPFSLSARPFVPPPGQPIEFTSDAFGSPIRAILPLHGAHQLDNLSIALTVISTLLTHPSCSTLFSRNHFHAVTMDSVRTGIEKTAWPGRLSFHTLPRPITPGSTRDPLLVLVDGAHNSASAQALATYISHVTTLTQPCVRMLHITYILALSHSPPKTPLETLSPLLSLYGITSSPVAVSVGVLRFTPPEGMPWVKSVAPSILRETVVGLAPHTHVWAVQDNAPLDGQLHQALEWAELQALRCQSEGREHVVVLAGSLYLVADFYRLIERLAASTFAP</sequence>
<comment type="similarity">
    <text evidence="1">Belongs to the folylpolyglutamate synthase family.</text>
</comment>
<dbReference type="AlphaFoldDB" id="A0A0C2ZP55"/>
<dbReference type="Gene3D" id="3.40.1190.10">
    <property type="entry name" value="Mur-like, catalytic domain"/>
    <property type="match status" value="1"/>
</dbReference>
<dbReference type="PANTHER" id="PTHR11136:SF0">
    <property type="entry name" value="DIHYDROFOLATE SYNTHETASE-RELATED"/>
    <property type="match status" value="1"/>
</dbReference>
<keyword evidence="8" id="KW-1185">Reference proteome</keyword>
<keyword evidence="6" id="KW-0460">Magnesium</keyword>
<proteinExistence type="inferred from homology"/>
<evidence type="ECO:0000313" key="7">
    <source>
        <dbReference type="EMBL" id="KIM63348.1"/>
    </source>
</evidence>
<dbReference type="NCBIfam" id="TIGR01499">
    <property type="entry name" value="folC"/>
    <property type="match status" value="1"/>
</dbReference>
<dbReference type="GO" id="GO:0005829">
    <property type="term" value="C:cytosol"/>
    <property type="evidence" value="ECO:0007669"/>
    <property type="project" value="TreeGrafter"/>
</dbReference>
<dbReference type="InterPro" id="IPR018109">
    <property type="entry name" value="Folylpolyglutamate_synth_CS"/>
</dbReference>
<dbReference type="GO" id="GO:0004326">
    <property type="term" value="F:tetrahydrofolylpolyglutamate synthase activity"/>
    <property type="evidence" value="ECO:0007669"/>
    <property type="project" value="InterPro"/>
</dbReference>
<evidence type="ECO:0000313" key="8">
    <source>
        <dbReference type="Proteomes" id="UP000053989"/>
    </source>
</evidence>
<keyword evidence="4" id="KW-0547">Nucleotide-binding</keyword>
<dbReference type="PROSITE" id="PS01011">
    <property type="entry name" value="FOLYLPOLYGLU_SYNT_1"/>
    <property type="match status" value="1"/>
</dbReference>
<dbReference type="Gene3D" id="3.90.190.20">
    <property type="entry name" value="Mur ligase, C-terminal domain"/>
    <property type="match status" value="1"/>
</dbReference>
<dbReference type="SUPFAM" id="SSF53623">
    <property type="entry name" value="MurD-like peptide ligases, catalytic domain"/>
    <property type="match status" value="1"/>
</dbReference>
<dbReference type="GO" id="GO:0005739">
    <property type="term" value="C:mitochondrion"/>
    <property type="evidence" value="ECO:0007669"/>
    <property type="project" value="TreeGrafter"/>
</dbReference>
<gene>
    <name evidence="7" type="ORF">SCLCIDRAFT_1214243</name>
</gene>
<reference evidence="8" key="2">
    <citation type="submission" date="2015-01" db="EMBL/GenBank/DDBJ databases">
        <title>Evolutionary Origins and Diversification of the Mycorrhizal Mutualists.</title>
        <authorList>
            <consortium name="DOE Joint Genome Institute"/>
            <consortium name="Mycorrhizal Genomics Consortium"/>
            <person name="Kohler A."/>
            <person name="Kuo A."/>
            <person name="Nagy L.G."/>
            <person name="Floudas D."/>
            <person name="Copeland A."/>
            <person name="Barry K.W."/>
            <person name="Cichocki N."/>
            <person name="Veneault-Fourrey C."/>
            <person name="LaButti K."/>
            <person name="Lindquist E.A."/>
            <person name="Lipzen A."/>
            <person name="Lundell T."/>
            <person name="Morin E."/>
            <person name="Murat C."/>
            <person name="Riley R."/>
            <person name="Ohm R."/>
            <person name="Sun H."/>
            <person name="Tunlid A."/>
            <person name="Henrissat B."/>
            <person name="Grigoriev I.V."/>
            <person name="Hibbett D.S."/>
            <person name="Martin F."/>
        </authorList>
    </citation>
    <scope>NUCLEOTIDE SEQUENCE [LARGE SCALE GENOMIC DNA]</scope>
    <source>
        <strain evidence="8">Foug A</strain>
    </source>
</reference>
<keyword evidence="2" id="KW-0436">Ligase</keyword>
<organism evidence="7 8">
    <name type="scientific">Scleroderma citrinum Foug A</name>
    <dbReference type="NCBI Taxonomy" id="1036808"/>
    <lineage>
        <taxon>Eukaryota</taxon>
        <taxon>Fungi</taxon>
        <taxon>Dikarya</taxon>
        <taxon>Basidiomycota</taxon>
        <taxon>Agaricomycotina</taxon>
        <taxon>Agaricomycetes</taxon>
        <taxon>Agaricomycetidae</taxon>
        <taxon>Boletales</taxon>
        <taxon>Sclerodermatineae</taxon>
        <taxon>Sclerodermataceae</taxon>
        <taxon>Scleroderma</taxon>
    </lineage>
</organism>
<accession>A0A0C2ZP55</accession>
<evidence type="ECO:0000256" key="4">
    <source>
        <dbReference type="ARBA" id="ARBA00022741"/>
    </source>
</evidence>
<protein>
    <submittedName>
        <fullName evidence="7">Uncharacterized protein</fullName>
    </submittedName>
</protein>
<dbReference type="InParanoid" id="A0A0C2ZP55"/>
<dbReference type="Proteomes" id="UP000053989">
    <property type="component" value="Unassembled WGS sequence"/>
</dbReference>